<dbReference type="STRING" id="5762.D2VZW9"/>
<comment type="similarity">
    <text evidence="2">Belongs to the chromate ion transporter (CHR) (TC 2.A.51) family.</text>
</comment>
<dbReference type="eggNOG" id="ENOG502QRJG">
    <property type="taxonomic scope" value="Eukaryota"/>
</dbReference>
<dbReference type="KEGG" id="ngr:NAEGRDRAFT_81877"/>
<feature type="transmembrane region" description="Helical" evidence="9">
    <location>
        <begin position="658"/>
        <end position="675"/>
    </location>
</feature>
<feature type="transmembrane region" description="Helical" evidence="9">
    <location>
        <begin position="588"/>
        <end position="608"/>
    </location>
</feature>
<feature type="coiled-coil region" evidence="7">
    <location>
        <begin position="336"/>
        <end position="363"/>
    </location>
</feature>
<evidence type="ECO:0000256" key="6">
    <source>
        <dbReference type="ARBA" id="ARBA00023136"/>
    </source>
</evidence>
<evidence type="ECO:0000256" key="1">
    <source>
        <dbReference type="ARBA" id="ARBA00004651"/>
    </source>
</evidence>
<dbReference type="PANTHER" id="PTHR33567">
    <property type="entry name" value="CHROMATE ION TRANSPORTER (EUROFUNG)"/>
    <property type="match status" value="1"/>
</dbReference>
<evidence type="ECO:0000256" key="8">
    <source>
        <dbReference type="SAM" id="MobiDB-lite"/>
    </source>
</evidence>
<feature type="transmembrane region" description="Helical" evidence="9">
    <location>
        <begin position="479"/>
        <end position="497"/>
    </location>
</feature>
<comment type="subcellular location">
    <subcellularLocation>
        <location evidence="1">Cell membrane</location>
        <topology evidence="1">Multi-pass membrane protein</topology>
    </subcellularLocation>
</comment>
<feature type="transmembrane region" description="Helical" evidence="9">
    <location>
        <begin position="430"/>
        <end position="454"/>
    </location>
</feature>
<dbReference type="GeneID" id="8857448"/>
<evidence type="ECO:0000256" key="9">
    <source>
        <dbReference type="SAM" id="Phobius"/>
    </source>
</evidence>
<dbReference type="OMA" id="FHLPGYL"/>
<dbReference type="Proteomes" id="UP000006671">
    <property type="component" value="Unassembled WGS sequence"/>
</dbReference>
<feature type="compositionally biased region" description="Low complexity" evidence="8">
    <location>
        <begin position="397"/>
        <end position="408"/>
    </location>
</feature>
<feature type="transmembrane region" description="Helical" evidence="9">
    <location>
        <begin position="317"/>
        <end position="336"/>
    </location>
</feature>
<keyword evidence="5 9" id="KW-1133">Transmembrane helix</keyword>
<feature type="compositionally biased region" description="Basic and acidic residues" evidence="8">
    <location>
        <begin position="410"/>
        <end position="420"/>
    </location>
</feature>
<evidence type="ECO:0000313" key="10">
    <source>
        <dbReference type="EMBL" id="EFC37604.1"/>
    </source>
</evidence>
<dbReference type="EMBL" id="GG738916">
    <property type="protein sequence ID" value="EFC37604.1"/>
    <property type="molecule type" value="Genomic_DNA"/>
</dbReference>
<dbReference type="GO" id="GO:0005886">
    <property type="term" value="C:plasma membrane"/>
    <property type="evidence" value="ECO:0007669"/>
    <property type="project" value="UniProtKB-SubCell"/>
</dbReference>
<gene>
    <name evidence="10" type="ORF">NAEGRDRAFT_81877</name>
</gene>
<dbReference type="AlphaFoldDB" id="D2VZW9"/>
<feature type="compositionally biased region" description="Polar residues" evidence="8">
    <location>
        <begin position="19"/>
        <end position="36"/>
    </location>
</feature>
<keyword evidence="11" id="KW-1185">Reference proteome</keyword>
<feature type="transmembrane region" description="Helical" evidence="9">
    <location>
        <begin position="200"/>
        <end position="221"/>
    </location>
</feature>
<evidence type="ECO:0000313" key="11">
    <source>
        <dbReference type="Proteomes" id="UP000006671"/>
    </source>
</evidence>
<feature type="region of interest" description="Disordered" evidence="8">
    <location>
        <begin position="1"/>
        <end position="36"/>
    </location>
</feature>
<keyword evidence="4 9" id="KW-0812">Transmembrane</keyword>
<feature type="region of interest" description="Disordered" evidence="8">
    <location>
        <begin position="394"/>
        <end position="420"/>
    </location>
</feature>
<protein>
    <submittedName>
        <fullName evidence="10">Chromate ion transporter</fullName>
    </submittedName>
</protein>
<sequence length="702" mass="78416">MANSNNDSDKNKTTTKTTESPNGNATSPRIKQSSLSNINSDATGKEELHVSFNLSNISSTSTNGFGNGSRENSFRIVKPNQRLGDGNEEIIELADAVILQNDEEELMIDESSPENRNSMEWSGSLAEDGEQAELFRELKQDRKERKNQEQWKWLWNMIKETVTVFLPLGLTTFVGGIQIVQKKFVDKKKWLTEAEFMEIYALSQSLPGAIISQVVFSIAMLRHGFWSGFLANLLFCGPGFIANLLFGWLMADISIDDNSPRWVLNLQNGLACSGIAFAVSSAFRMASMLNKSKSRAFSFILAGFVAMLTMVAKPMWILPILIFGGAFVSYFFSLIYDRIMSRIDKYEIRKQAAQKKDNEEDEEETSLTIKQKIIFVYLFFKSFFKKLPVEPAQQDNQEPQAETQTVVEETQEKRKPKDKFSKNVRTHSPLWLGISMLLIFALLFVVLIVTSVIFETYKKPTITNGVDVFKETIIMSNFFYKYGTLIFGGGVGGIPLLRNEMVERKWVTEQQFMNGFSISNALVGPKHSVAAFYGACIGAKFAEALVNSGSNRTINGTYLNETLIFGNETNSNNFTNPNQIRVKQRSSALYYILPPLLGVIAGLLFHLPGYLTMAGCLPLWRKIRENNVIKLSLIGVNAVCVGFVVSNSISMWIDNVGTSSYLAAATIFCFLMNFFDFSPPIIVIAGAILSIVAGEIGFAVGW</sequence>
<keyword evidence="7" id="KW-0175">Coiled coil</keyword>
<evidence type="ECO:0000256" key="7">
    <source>
        <dbReference type="SAM" id="Coils"/>
    </source>
</evidence>
<evidence type="ECO:0000256" key="5">
    <source>
        <dbReference type="ARBA" id="ARBA00022989"/>
    </source>
</evidence>
<dbReference type="Pfam" id="PF02417">
    <property type="entry name" value="Chromate_transp"/>
    <property type="match status" value="2"/>
</dbReference>
<dbReference type="RefSeq" id="XP_002670348.1">
    <property type="nucleotide sequence ID" value="XM_002670302.1"/>
</dbReference>
<dbReference type="InParanoid" id="D2VZW9"/>
<feature type="transmembrane region" description="Helical" evidence="9">
    <location>
        <begin position="628"/>
        <end position="646"/>
    </location>
</feature>
<feature type="transmembrane region" description="Helical" evidence="9">
    <location>
        <begin position="295"/>
        <end position="311"/>
    </location>
</feature>
<accession>D2VZW9</accession>
<dbReference type="VEuPathDB" id="AmoebaDB:NAEGRDRAFT_81877"/>
<feature type="transmembrane region" description="Helical" evidence="9">
    <location>
        <begin position="162"/>
        <end position="180"/>
    </location>
</feature>
<keyword evidence="3" id="KW-1003">Cell membrane</keyword>
<reference evidence="10 11" key="1">
    <citation type="journal article" date="2010" name="Cell">
        <title>The genome of Naegleria gruberi illuminates early eukaryotic versatility.</title>
        <authorList>
            <person name="Fritz-Laylin L.K."/>
            <person name="Prochnik S.E."/>
            <person name="Ginger M.L."/>
            <person name="Dacks J.B."/>
            <person name="Carpenter M.L."/>
            <person name="Field M.C."/>
            <person name="Kuo A."/>
            <person name="Paredez A."/>
            <person name="Chapman J."/>
            <person name="Pham J."/>
            <person name="Shu S."/>
            <person name="Neupane R."/>
            <person name="Cipriano M."/>
            <person name="Mancuso J."/>
            <person name="Tu H."/>
            <person name="Salamov A."/>
            <person name="Lindquist E."/>
            <person name="Shapiro H."/>
            <person name="Lucas S."/>
            <person name="Grigoriev I.V."/>
            <person name="Cande W.Z."/>
            <person name="Fulton C."/>
            <person name="Rokhsar D.S."/>
            <person name="Dawson S.C."/>
        </authorList>
    </citation>
    <scope>NUCLEOTIDE SEQUENCE [LARGE SCALE GENOMIC DNA]</scope>
    <source>
        <strain evidence="10 11">NEG-M</strain>
    </source>
</reference>
<organism evidence="11">
    <name type="scientific">Naegleria gruberi</name>
    <name type="common">Amoeba</name>
    <dbReference type="NCBI Taxonomy" id="5762"/>
    <lineage>
        <taxon>Eukaryota</taxon>
        <taxon>Discoba</taxon>
        <taxon>Heterolobosea</taxon>
        <taxon>Tetramitia</taxon>
        <taxon>Eutetramitia</taxon>
        <taxon>Vahlkampfiidae</taxon>
        <taxon>Naegleria</taxon>
    </lineage>
</organism>
<name>D2VZW9_NAEGR</name>
<feature type="transmembrane region" description="Helical" evidence="9">
    <location>
        <begin position="681"/>
        <end position="701"/>
    </location>
</feature>
<proteinExistence type="inferred from homology"/>
<evidence type="ECO:0000256" key="2">
    <source>
        <dbReference type="ARBA" id="ARBA00005262"/>
    </source>
</evidence>
<dbReference type="OrthoDB" id="2160638at2759"/>
<evidence type="ECO:0000256" key="4">
    <source>
        <dbReference type="ARBA" id="ARBA00022692"/>
    </source>
</evidence>
<dbReference type="PANTHER" id="PTHR33567:SF3">
    <property type="entry name" value="CHROMATE ION TRANSPORTER (EUROFUNG)"/>
    <property type="match status" value="1"/>
</dbReference>
<dbReference type="InterPro" id="IPR003370">
    <property type="entry name" value="Chromate_transpt"/>
</dbReference>
<feature type="transmembrane region" description="Helical" evidence="9">
    <location>
        <begin position="228"/>
        <end position="250"/>
    </location>
</feature>
<evidence type="ECO:0000256" key="3">
    <source>
        <dbReference type="ARBA" id="ARBA00022475"/>
    </source>
</evidence>
<dbReference type="GO" id="GO:0015109">
    <property type="term" value="F:chromate transmembrane transporter activity"/>
    <property type="evidence" value="ECO:0007669"/>
    <property type="project" value="InterPro"/>
</dbReference>
<feature type="transmembrane region" description="Helical" evidence="9">
    <location>
        <begin position="262"/>
        <end position="283"/>
    </location>
</feature>
<keyword evidence="6 9" id="KW-0472">Membrane</keyword>